<dbReference type="Proteomes" id="UP000594364">
    <property type="component" value="Chromosome 3"/>
</dbReference>
<dbReference type="InterPro" id="IPR052973">
    <property type="entry name" value="Fungal_sec-metab_reg_TF"/>
</dbReference>
<organism evidence="3 4">
    <name type="scientific">Epichloe festucae (strain Fl1)</name>
    <dbReference type="NCBI Taxonomy" id="877507"/>
    <lineage>
        <taxon>Eukaryota</taxon>
        <taxon>Fungi</taxon>
        <taxon>Dikarya</taxon>
        <taxon>Ascomycota</taxon>
        <taxon>Pezizomycotina</taxon>
        <taxon>Sordariomycetes</taxon>
        <taxon>Hypocreomycetidae</taxon>
        <taxon>Hypocreales</taxon>
        <taxon>Clavicipitaceae</taxon>
        <taxon>Epichloe</taxon>
    </lineage>
</organism>
<dbReference type="OrthoDB" id="3474066at2759"/>
<evidence type="ECO:0000259" key="2">
    <source>
        <dbReference type="PROSITE" id="PS50048"/>
    </source>
</evidence>
<dbReference type="PROSITE" id="PS50048">
    <property type="entry name" value="ZN2_CY6_FUNGAL_2"/>
    <property type="match status" value="1"/>
</dbReference>
<evidence type="ECO:0000313" key="3">
    <source>
        <dbReference type="EMBL" id="QPH00681.1"/>
    </source>
</evidence>
<dbReference type="AlphaFoldDB" id="A0A7S9PVP7"/>
<name>A0A7S9PVP7_EPIFF</name>
<dbReference type="PANTHER" id="PTHR35392:SF3">
    <property type="entry name" value="ZN(2)-C6 FUNGAL-TYPE DOMAIN-CONTAINING PROTEIN"/>
    <property type="match status" value="1"/>
</dbReference>
<keyword evidence="4" id="KW-1185">Reference proteome</keyword>
<sequence length="794" mass="90930">MAFRSLDWLTEYQAPLDFLRVMNQSSELTRSFIHKRPQPYAGFEASPLPQSSSPIFPEEAFEQLPFEFQPSIDHDFLSYGQTSSFENYYSSQPEHTPAKRRKLENNCGVMPQRFSDVPHQSSPEKSAGLIPYENSGNGQQFLLPRWAEPVIPHAQSLAQFPRRVAEMMCGGCSIHADQTDGYRAMPEGQIQAYESNQPYYAEKQLAMEPSVVQETMAFTLVDTGLALYEGPLTQMTPSLSTFTHTAHLQPPPNLLEGDFLCHQDSGFSAFFADPSVKQEPGPASSPVFEHDGLTQSEQAQIDYGIGNLGNISTAVSPTNHRVGVNSIPLGGSRMLMTAGVLIEAVPQQSWTNAATHFQQSNFDILLPNQRGGKRGPFRDPTLREQTAQTRKIGSCIRCRMQRIRCEHNPNEPGGACLTCKKVSNTKAGRFPCLRYKITDIQLFKPGQVPRYEWTRRWTNNISDPIQKWASPDVKFIRISTGYSKKCIELQVREFVPQDGDKLERTWVHQGTRKSVPVPPYALMDLEDGKSAYLKHISDAMGDTLQHIAERSSGLLRKTYVQAFRMYRDTTIPEDWKQLFNWTFRLWTAIRLSTTSDFIVGEEKLGMSYNILDTTNPNHGKIPVPPVLGAQLDVVMIHHIQTRLRRELLDKLQKMVLKNKQSTWFVTYLVTFMLLHNAALITAHDAAYARKHGIRRRFAREDKVREYHLGANILLAHFHYCNKGWYPFSDECKDQDLRTLADLSDDKVQFVHETRKFAKEHEREWEQLRERGAWEEDYFFVSQLFQENWHPRSEV</sequence>
<evidence type="ECO:0000256" key="1">
    <source>
        <dbReference type="ARBA" id="ARBA00023242"/>
    </source>
</evidence>
<proteinExistence type="predicted"/>
<keyword evidence="1" id="KW-0539">Nucleus</keyword>
<dbReference type="PANTHER" id="PTHR35392">
    <property type="entry name" value="ZN(II)2CYS6 TRANSCRIPTION FACTOR (EUROFUNG)-RELATED-RELATED"/>
    <property type="match status" value="1"/>
</dbReference>
<dbReference type="InterPro" id="IPR001138">
    <property type="entry name" value="Zn2Cys6_DnaBD"/>
</dbReference>
<dbReference type="GO" id="GO:0008270">
    <property type="term" value="F:zinc ion binding"/>
    <property type="evidence" value="ECO:0007669"/>
    <property type="project" value="InterPro"/>
</dbReference>
<evidence type="ECO:0000313" key="4">
    <source>
        <dbReference type="Proteomes" id="UP000594364"/>
    </source>
</evidence>
<accession>A0A7S9PVP7</accession>
<gene>
    <name evidence="3" type="ORF">C2857_004554</name>
</gene>
<dbReference type="GO" id="GO:0000981">
    <property type="term" value="F:DNA-binding transcription factor activity, RNA polymerase II-specific"/>
    <property type="evidence" value="ECO:0007669"/>
    <property type="project" value="InterPro"/>
</dbReference>
<feature type="domain" description="Zn(2)-C6 fungal-type" evidence="2">
    <location>
        <begin position="394"/>
        <end position="432"/>
    </location>
</feature>
<protein>
    <recommendedName>
        <fullName evidence="2">Zn(2)-C6 fungal-type domain-containing protein</fullName>
    </recommendedName>
</protein>
<reference evidence="3 4" key="1">
    <citation type="journal article" date="2018" name="PLoS Genet.">
        <title>Repeat elements organise 3D genome structure and mediate transcription in the filamentous fungus Epichloe festucae.</title>
        <authorList>
            <person name="Winter D.J."/>
            <person name="Ganley A.R.D."/>
            <person name="Young C.A."/>
            <person name="Liachko I."/>
            <person name="Schardl C.L."/>
            <person name="Dupont P.Y."/>
            <person name="Berry D."/>
            <person name="Ram A."/>
            <person name="Scott B."/>
            <person name="Cox M.P."/>
        </authorList>
    </citation>
    <scope>NUCLEOTIDE SEQUENCE [LARGE SCALE GENOMIC DNA]</scope>
    <source>
        <strain evidence="3 4">Fl1</strain>
    </source>
</reference>
<dbReference type="EMBL" id="CP031387">
    <property type="protein sequence ID" value="QPH00681.1"/>
    <property type="molecule type" value="Genomic_DNA"/>
</dbReference>